<dbReference type="PROSITE" id="PS51755">
    <property type="entry name" value="OMPR_PHOB"/>
    <property type="match status" value="1"/>
</dbReference>
<dbReference type="PANTHER" id="PTHR48111:SF40">
    <property type="entry name" value="PHOSPHATE REGULON TRANSCRIPTIONAL REGULATORY PROTEIN PHOB"/>
    <property type="match status" value="1"/>
</dbReference>
<comment type="caution">
    <text evidence="12">The sequence shown here is derived from an EMBL/GenBank/DDBJ whole genome shotgun (WGS) entry which is preliminary data.</text>
</comment>
<dbReference type="SMART" id="SM00862">
    <property type="entry name" value="Trans_reg_C"/>
    <property type="match status" value="1"/>
</dbReference>
<evidence type="ECO:0000256" key="7">
    <source>
        <dbReference type="ARBA" id="ARBA00024867"/>
    </source>
</evidence>
<dbReference type="InterPro" id="IPR036388">
    <property type="entry name" value="WH-like_DNA-bd_sf"/>
</dbReference>
<dbReference type="SUPFAM" id="SSF46894">
    <property type="entry name" value="C-terminal effector domain of the bipartite response regulators"/>
    <property type="match status" value="1"/>
</dbReference>
<dbReference type="GO" id="GO:0006355">
    <property type="term" value="P:regulation of DNA-templated transcription"/>
    <property type="evidence" value="ECO:0007669"/>
    <property type="project" value="InterPro"/>
</dbReference>
<evidence type="ECO:0000256" key="3">
    <source>
        <dbReference type="ARBA" id="ARBA00023012"/>
    </source>
</evidence>
<dbReference type="PANTHER" id="PTHR48111">
    <property type="entry name" value="REGULATOR OF RPOS"/>
    <property type="match status" value="1"/>
</dbReference>
<dbReference type="GO" id="GO:0032993">
    <property type="term" value="C:protein-DNA complex"/>
    <property type="evidence" value="ECO:0007669"/>
    <property type="project" value="TreeGrafter"/>
</dbReference>
<dbReference type="SMART" id="SM00448">
    <property type="entry name" value="REC"/>
    <property type="match status" value="1"/>
</dbReference>
<dbReference type="InterPro" id="IPR039420">
    <property type="entry name" value="WalR-like"/>
</dbReference>
<sequence length="231" mass="27271">MMLGKKILVVDDDVHICELIVLYLKKEGYDAVMVHDGLKAIETVKEEVPHLVILDIMLPKMDGWDVCRELKKISDIPIIMLTAKDDTFDKVLGLKIGADDYIVKPFEPRELMARVDAVLRRYHRQSHGVQQIILPSFMVDREAYKIRIQNQVYELPPKEMELLYFLVKNQNRVFTREQLIEQIWGFDYEGDNRTIDVHIKRLREKLEPIEERYQIKTVWGVGYKFEVMDHA</sequence>
<feature type="modified residue" description="4-aspartylphosphate" evidence="8">
    <location>
        <position position="55"/>
    </location>
</feature>
<dbReference type="GO" id="GO:0000156">
    <property type="term" value="F:phosphorelay response regulator activity"/>
    <property type="evidence" value="ECO:0007669"/>
    <property type="project" value="TreeGrafter"/>
</dbReference>
<evidence type="ECO:0000313" key="13">
    <source>
        <dbReference type="Proteomes" id="UP000579281"/>
    </source>
</evidence>
<organism evidence="12 13">
    <name type="scientific">Anaerosolibacter carboniphilus</name>
    <dbReference type="NCBI Taxonomy" id="1417629"/>
    <lineage>
        <taxon>Bacteria</taxon>
        <taxon>Bacillati</taxon>
        <taxon>Bacillota</taxon>
        <taxon>Clostridia</taxon>
        <taxon>Peptostreptococcales</taxon>
        <taxon>Thermotaleaceae</taxon>
        <taxon>Anaerosolibacter</taxon>
    </lineage>
</organism>
<dbReference type="InterPro" id="IPR001867">
    <property type="entry name" value="OmpR/PhoB-type_DNA-bd"/>
</dbReference>
<keyword evidence="6" id="KW-0804">Transcription</keyword>
<evidence type="ECO:0000256" key="4">
    <source>
        <dbReference type="ARBA" id="ARBA00023015"/>
    </source>
</evidence>
<dbReference type="GO" id="GO:0000976">
    <property type="term" value="F:transcription cis-regulatory region binding"/>
    <property type="evidence" value="ECO:0007669"/>
    <property type="project" value="TreeGrafter"/>
</dbReference>
<proteinExistence type="predicted"/>
<dbReference type="FunFam" id="1.10.10.10:FF:000018">
    <property type="entry name" value="DNA-binding response regulator ResD"/>
    <property type="match status" value="1"/>
</dbReference>
<evidence type="ECO:0000256" key="5">
    <source>
        <dbReference type="ARBA" id="ARBA00023125"/>
    </source>
</evidence>
<dbReference type="Gene3D" id="3.40.50.2300">
    <property type="match status" value="1"/>
</dbReference>
<accession>A0A841KXL5</accession>
<evidence type="ECO:0000256" key="8">
    <source>
        <dbReference type="PROSITE-ProRule" id="PRU00169"/>
    </source>
</evidence>
<evidence type="ECO:0000256" key="9">
    <source>
        <dbReference type="PROSITE-ProRule" id="PRU01091"/>
    </source>
</evidence>
<gene>
    <name evidence="12" type="ORF">HNQ80_002844</name>
</gene>
<keyword evidence="5 9" id="KW-0238">DNA-binding</keyword>
<evidence type="ECO:0000256" key="1">
    <source>
        <dbReference type="ARBA" id="ARBA00018672"/>
    </source>
</evidence>
<keyword evidence="4" id="KW-0805">Transcription regulation</keyword>
<dbReference type="FunFam" id="3.40.50.2300:FF:000001">
    <property type="entry name" value="DNA-binding response regulator PhoB"/>
    <property type="match status" value="1"/>
</dbReference>
<dbReference type="Pfam" id="PF00072">
    <property type="entry name" value="Response_reg"/>
    <property type="match status" value="1"/>
</dbReference>
<dbReference type="Gene3D" id="6.10.250.690">
    <property type="match status" value="1"/>
</dbReference>
<evidence type="ECO:0000256" key="2">
    <source>
        <dbReference type="ARBA" id="ARBA00022553"/>
    </source>
</evidence>
<evidence type="ECO:0000259" key="11">
    <source>
        <dbReference type="PROSITE" id="PS51755"/>
    </source>
</evidence>
<dbReference type="InterPro" id="IPR011006">
    <property type="entry name" value="CheY-like_superfamily"/>
</dbReference>
<comment type="function">
    <text evidence="7">May play the central regulatory role in sporulation. It may be an element of the effector pathway responsible for the activation of sporulation genes in response to nutritional stress. Spo0A may act in concert with spo0H (a sigma factor) to control the expression of some genes that are critical to the sporulation process.</text>
</comment>
<dbReference type="Proteomes" id="UP000579281">
    <property type="component" value="Unassembled WGS sequence"/>
</dbReference>
<dbReference type="Gene3D" id="1.10.10.10">
    <property type="entry name" value="Winged helix-like DNA-binding domain superfamily/Winged helix DNA-binding domain"/>
    <property type="match status" value="1"/>
</dbReference>
<reference evidence="12 13" key="1">
    <citation type="submission" date="2020-08" db="EMBL/GenBank/DDBJ databases">
        <title>Genomic Encyclopedia of Type Strains, Phase IV (KMG-IV): sequencing the most valuable type-strain genomes for metagenomic binning, comparative biology and taxonomic classification.</title>
        <authorList>
            <person name="Goeker M."/>
        </authorList>
    </citation>
    <scope>NUCLEOTIDE SEQUENCE [LARGE SCALE GENOMIC DNA]</scope>
    <source>
        <strain evidence="12 13">DSM 103526</strain>
    </source>
</reference>
<dbReference type="SUPFAM" id="SSF52172">
    <property type="entry name" value="CheY-like"/>
    <property type="match status" value="1"/>
</dbReference>
<dbReference type="InterPro" id="IPR001789">
    <property type="entry name" value="Sig_transdc_resp-reg_receiver"/>
</dbReference>
<protein>
    <recommendedName>
        <fullName evidence="1">Stage 0 sporulation protein A homolog</fullName>
    </recommendedName>
</protein>
<dbReference type="Pfam" id="PF00486">
    <property type="entry name" value="Trans_reg_C"/>
    <property type="match status" value="1"/>
</dbReference>
<dbReference type="CDD" id="cd00383">
    <property type="entry name" value="trans_reg_C"/>
    <property type="match status" value="1"/>
</dbReference>
<dbReference type="PROSITE" id="PS50110">
    <property type="entry name" value="RESPONSE_REGULATORY"/>
    <property type="match status" value="1"/>
</dbReference>
<dbReference type="InterPro" id="IPR016032">
    <property type="entry name" value="Sig_transdc_resp-reg_C-effctor"/>
</dbReference>
<dbReference type="EMBL" id="JACHEN010000017">
    <property type="protein sequence ID" value="MBB6216740.1"/>
    <property type="molecule type" value="Genomic_DNA"/>
</dbReference>
<evidence type="ECO:0000313" key="12">
    <source>
        <dbReference type="EMBL" id="MBB6216740.1"/>
    </source>
</evidence>
<evidence type="ECO:0000259" key="10">
    <source>
        <dbReference type="PROSITE" id="PS50110"/>
    </source>
</evidence>
<dbReference type="AlphaFoldDB" id="A0A841KXL5"/>
<keyword evidence="3" id="KW-0902">Two-component regulatory system</keyword>
<keyword evidence="13" id="KW-1185">Reference proteome</keyword>
<evidence type="ECO:0000256" key="6">
    <source>
        <dbReference type="ARBA" id="ARBA00023163"/>
    </source>
</evidence>
<feature type="DNA-binding region" description="OmpR/PhoB-type" evidence="9">
    <location>
        <begin position="129"/>
        <end position="227"/>
    </location>
</feature>
<dbReference type="GO" id="GO:0005829">
    <property type="term" value="C:cytosol"/>
    <property type="evidence" value="ECO:0007669"/>
    <property type="project" value="TreeGrafter"/>
</dbReference>
<feature type="domain" description="Response regulatory" evidence="10">
    <location>
        <begin position="6"/>
        <end position="119"/>
    </location>
</feature>
<keyword evidence="2 8" id="KW-0597">Phosphoprotein</keyword>
<name>A0A841KXL5_9FIRM</name>
<feature type="domain" description="OmpR/PhoB-type" evidence="11">
    <location>
        <begin position="129"/>
        <end position="227"/>
    </location>
</feature>